<keyword evidence="3" id="KW-1185">Reference proteome</keyword>
<proteinExistence type="predicted"/>
<feature type="region of interest" description="Disordered" evidence="1">
    <location>
        <begin position="426"/>
        <end position="447"/>
    </location>
</feature>
<dbReference type="EMBL" id="JAEUAW010000003">
    <property type="protein sequence ID" value="MBW9093114.1"/>
    <property type="molecule type" value="Genomic_DNA"/>
</dbReference>
<comment type="caution">
    <text evidence="2">The sequence shown here is derived from an EMBL/GenBank/DDBJ whole genome shotgun (WGS) entry which is preliminary data.</text>
</comment>
<gene>
    <name evidence="2" type="ORF">JNB62_05415</name>
</gene>
<evidence type="ECO:0000313" key="2">
    <source>
        <dbReference type="EMBL" id="MBW9093114.1"/>
    </source>
</evidence>
<dbReference type="InterPro" id="IPR009279">
    <property type="entry name" value="Portal_Mu"/>
</dbReference>
<protein>
    <submittedName>
        <fullName evidence="2">DUF935 family protein</fullName>
    </submittedName>
</protein>
<name>A0ABS7HM36_9MICO</name>
<dbReference type="RefSeq" id="WP_220299836.1">
    <property type="nucleotide sequence ID" value="NZ_JAEUAW010000003.1"/>
</dbReference>
<dbReference type="Pfam" id="PF06074">
    <property type="entry name" value="Portal_Mu"/>
    <property type="match status" value="1"/>
</dbReference>
<reference evidence="2 3" key="1">
    <citation type="journal article" date="2021" name="MBio">
        <title>Poor Competitiveness of Bradyrhizobium in Pigeon Pea Root Colonization in Indian Soils.</title>
        <authorList>
            <person name="Chalasani D."/>
            <person name="Basu A."/>
            <person name="Pullabhotla S.V.S.R.N."/>
            <person name="Jorrin B."/>
            <person name="Neal A.L."/>
            <person name="Poole P.S."/>
            <person name="Podile A.R."/>
            <person name="Tkacz A."/>
        </authorList>
    </citation>
    <scope>NUCLEOTIDE SEQUENCE [LARGE SCALE GENOMIC DNA]</scope>
    <source>
        <strain evidence="2 3">HU14</strain>
    </source>
</reference>
<dbReference type="Proteomes" id="UP001196843">
    <property type="component" value="Unassembled WGS sequence"/>
</dbReference>
<evidence type="ECO:0000256" key="1">
    <source>
        <dbReference type="SAM" id="MobiDB-lite"/>
    </source>
</evidence>
<sequence length="447" mass="49598">MARFSLSRLFSPRAVQSVHAATSEIGYQNPALPGWGDYYDEFEQNPDLQWPLALKIYDRMRNEDPQVGSVLRAVTSPIQQSTWSIDPAGARDEAVELVADSLGLPIKGQEHDEPLRTRDRFSWDSHLQHVLLSLPHGHSFFEQVYRIEGGRAYLRKLAWRPPSTISKIVVARDGGLVAIEQDGLSGSGTVRIPVDRLVAYVPEREGANWRGRSILRLAYKMWLLKDSGLRVQAMTIERNGLGVPVYTGKEAPDEVEGEARTKWDEQERDSGLKLAKGLRAGDTAGASIPGGAKLELLGVNGRLPDTDKPIRYYDEQIGRIALANFLNLGGDNSTGSYALGDTFEDFFIKSLNREAESIRNITQQHVVEDLVDVNWGPQERAPKLTVARIGEDQAATAEALKLLVESGIVQPDERLESWARARYRMPVKDKSTTRASSAPTKSTEEAA</sequence>
<evidence type="ECO:0000313" key="3">
    <source>
        <dbReference type="Proteomes" id="UP001196843"/>
    </source>
</evidence>
<organism evidence="2 3">
    <name type="scientific">Microbacterium jejuense</name>
    <dbReference type="NCBI Taxonomy" id="1263637"/>
    <lineage>
        <taxon>Bacteria</taxon>
        <taxon>Bacillati</taxon>
        <taxon>Actinomycetota</taxon>
        <taxon>Actinomycetes</taxon>
        <taxon>Micrococcales</taxon>
        <taxon>Microbacteriaceae</taxon>
        <taxon>Microbacterium</taxon>
    </lineage>
</organism>
<accession>A0ABS7HM36</accession>